<evidence type="ECO:0000259" key="1">
    <source>
        <dbReference type="SMART" id="SM00858"/>
    </source>
</evidence>
<name>A0A2W5FLN7_9BACT</name>
<comment type="caution">
    <text evidence="2">The sequence shown here is derived from an EMBL/GenBank/DDBJ whole genome shotgun (WGS) entry which is preliminary data.</text>
</comment>
<dbReference type="InterPro" id="IPR031571">
    <property type="entry name" value="RcpC_dom"/>
</dbReference>
<evidence type="ECO:0000313" key="2">
    <source>
        <dbReference type="EMBL" id="PZP55913.1"/>
    </source>
</evidence>
<accession>A0A2W5FLN7</accession>
<proteinExistence type="predicted"/>
<protein>
    <submittedName>
        <fullName evidence="2">Flp pilus assembly protein CpaB</fullName>
    </submittedName>
</protein>
<dbReference type="EMBL" id="QFOT01000045">
    <property type="protein sequence ID" value="PZP55913.1"/>
    <property type="molecule type" value="Genomic_DNA"/>
</dbReference>
<dbReference type="Proteomes" id="UP000249739">
    <property type="component" value="Unassembled WGS sequence"/>
</dbReference>
<feature type="domain" description="SAF" evidence="1">
    <location>
        <begin position="34"/>
        <end position="101"/>
    </location>
</feature>
<sequence length="279" mass="29782">MNKNVLIVLGGGFIIALLVAVIVQASFGKKSDLVEIAVAARPLTIGTELTADNVKWKGVPGDSVVEGSVRRDGNKPVSQMIKGRLRRDLAANEPVLVSALIANGKGNVLAASMKAGMRAVAIKASAESMVGGFINPGDYVDVILTYQVNQNSEGGQALENPVERNATETVLENIKVLAVDQTARKEDDKAKVGRTVTLEVNQKGAEKLALATEMGDLSLSLRAMGDTEISSGRKRRMTTDVQVSSVLQEINRNKRRSGGNSNIVRIYSGDTVENVTVRR</sequence>
<dbReference type="AlphaFoldDB" id="A0A2W5FLN7"/>
<dbReference type="Pfam" id="PF08666">
    <property type="entry name" value="SAF"/>
    <property type="match status" value="1"/>
</dbReference>
<gene>
    <name evidence="2" type="primary">cpaB</name>
    <name evidence="2" type="ORF">DI586_05325</name>
</gene>
<organism evidence="2 3">
    <name type="scientific">Micavibrio aeruginosavorus</name>
    <dbReference type="NCBI Taxonomy" id="349221"/>
    <lineage>
        <taxon>Bacteria</taxon>
        <taxon>Pseudomonadati</taxon>
        <taxon>Bdellovibrionota</taxon>
        <taxon>Bdellovibrionia</taxon>
        <taxon>Bdellovibrionales</taxon>
        <taxon>Pseudobdellovibrionaceae</taxon>
        <taxon>Micavibrio</taxon>
    </lineage>
</organism>
<dbReference type="Pfam" id="PF16976">
    <property type="entry name" value="RcpC"/>
    <property type="match status" value="1"/>
</dbReference>
<dbReference type="InterPro" id="IPR013974">
    <property type="entry name" value="SAF"/>
</dbReference>
<evidence type="ECO:0000313" key="3">
    <source>
        <dbReference type="Proteomes" id="UP000249739"/>
    </source>
</evidence>
<dbReference type="NCBIfam" id="TIGR03177">
    <property type="entry name" value="pilus_cpaB"/>
    <property type="match status" value="1"/>
</dbReference>
<dbReference type="SMART" id="SM00858">
    <property type="entry name" value="SAF"/>
    <property type="match status" value="1"/>
</dbReference>
<dbReference type="CDD" id="cd11614">
    <property type="entry name" value="SAF_CpaB_FlgA_like"/>
    <property type="match status" value="1"/>
</dbReference>
<dbReference type="InterPro" id="IPR017592">
    <property type="entry name" value="Pilus_assmbl_Flp-typ_CpaB"/>
</dbReference>
<reference evidence="2 3" key="1">
    <citation type="submission" date="2017-08" db="EMBL/GenBank/DDBJ databases">
        <title>Infants hospitalized years apart are colonized by the same room-sourced microbial strains.</title>
        <authorList>
            <person name="Brooks B."/>
            <person name="Olm M.R."/>
            <person name="Firek B.A."/>
            <person name="Baker R."/>
            <person name="Thomas B.C."/>
            <person name="Morowitz M.J."/>
            <person name="Banfield J.F."/>
        </authorList>
    </citation>
    <scope>NUCLEOTIDE SEQUENCE [LARGE SCALE GENOMIC DNA]</scope>
    <source>
        <strain evidence="2">S2_006_000_R2_64</strain>
    </source>
</reference>